<evidence type="ECO:0008006" key="3">
    <source>
        <dbReference type="Google" id="ProtNLM"/>
    </source>
</evidence>
<keyword evidence="2" id="KW-1185">Reference proteome</keyword>
<proteinExistence type="predicted"/>
<sequence length="53" mass="6330">MFLRKMKNKKTGRTYLSISYRDKATKKTRGKTTESLGYLDEMEKQYDNPIAFF</sequence>
<protein>
    <recommendedName>
        <fullName evidence="3">Transposase</fullName>
    </recommendedName>
</protein>
<dbReference type="Proteomes" id="UP000681027">
    <property type="component" value="Unassembled WGS sequence"/>
</dbReference>
<accession>A0ABS5NS62</accession>
<comment type="caution">
    <text evidence="1">The sequence shown here is derived from an EMBL/GenBank/DDBJ whole genome shotgun (WGS) entry which is preliminary data.</text>
</comment>
<name>A0ABS5NS62_9BACI</name>
<evidence type="ECO:0000313" key="2">
    <source>
        <dbReference type="Proteomes" id="UP000681027"/>
    </source>
</evidence>
<dbReference type="EMBL" id="JAGYPM010000002">
    <property type="protein sequence ID" value="MBS4189978.1"/>
    <property type="molecule type" value="Genomic_DNA"/>
</dbReference>
<gene>
    <name evidence="1" type="ORF">KHA94_07135</name>
</gene>
<evidence type="ECO:0000313" key="1">
    <source>
        <dbReference type="EMBL" id="MBS4189978.1"/>
    </source>
</evidence>
<reference evidence="1 2" key="1">
    <citation type="submission" date="2021-05" db="EMBL/GenBank/DDBJ databases">
        <title>Novel Bacillus species.</title>
        <authorList>
            <person name="Liu G."/>
        </authorList>
    </citation>
    <scope>NUCLEOTIDE SEQUENCE [LARGE SCALE GENOMIC DNA]</scope>
    <source>
        <strain evidence="1 2">FJAT-49705</strain>
    </source>
</reference>
<organism evidence="1 2">
    <name type="scientific">Cytobacillus citreus</name>
    <dbReference type="NCBI Taxonomy" id="2833586"/>
    <lineage>
        <taxon>Bacteria</taxon>
        <taxon>Bacillati</taxon>
        <taxon>Bacillota</taxon>
        <taxon>Bacilli</taxon>
        <taxon>Bacillales</taxon>
        <taxon>Bacillaceae</taxon>
        <taxon>Cytobacillus</taxon>
    </lineage>
</organism>